<dbReference type="CDD" id="cd10030">
    <property type="entry name" value="UDG-F4_TTUDGA_SPO1dp_like"/>
    <property type="match status" value="1"/>
</dbReference>
<evidence type="ECO:0000256" key="2">
    <source>
        <dbReference type="ARBA" id="ARBA00006521"/>
    </source>
</evidence>
<dbReference type="HOGENOM" id="CLU_044815_1_0_7"/>
<evidence type="ECO:0000256" key="1">
    <source>
        <dbReference type="ARBA" id="ARBA00001400"/>
    </source>
</evidence>
<feature type="compositionally biased region" description="Basic and acidic residues" evidence="12">
    <location>
        <begin position="168"/>
        <end position="183"/>
    </location>
</feature>
<keyword evidence="15" id="KW-1185">Reference proteome</keyword>
<keyword evidence="6" id="KW-0479">Metal-binding</keyword>
<comment type="similarity">
    <text evidence="2">Belongs to the uracil-DNA glycosylase (UDG) superfamily. Type 4 (UDGa) family.</text>
</comment>
<dbReference type="InterPro" id="IPR005122">
    <property type="entry name" value="Uracil-DNA_glycosylase-like"/>
</dbReference>
<dbReference type="PANTHER" id="PTHR33693">
    <property type="entry name" value="TYPE-5 URACIL-DNA GLYCOSYLASE"/>
    <property type="match status" value="1"/>
</dbReference>
<organism evidence="14 15">
    <name type="scientific">Haliangium ochraceum (strain DSM 14365 / JCM 11303 / SMP-2)</name>
    <dbReference type="NCBI Taxonomy" id="502025"/>
    <lineage>
        <taxon>Bacteria</taxon>
        <taxon>Pseudomonadati</taxon>
        <taxon>Myxococcota</taxon>
        <taxon>Polyangia</taxon>
        <taxon>Haliangiales</taxon>
        <taxon>Kofleriaceae</taxon>
        <taxon>Haliangium</taxon>
    </lineage>
</organism>
<name>D0LVE3_HALO1</name>
<keyword evidence="10" id="KW-0411">Iron-sulfur</keyword>
<sequence>MNRIEVAGGGIPRYETLPMRDLDAPLDTTAGARDDAPFDERAELGSLVRAFRLHLERQGRSGIYGVPGGPSPIGLVEDSLVDAPSEFADESAQAPAAEVHAAAAVTPEPVPAPVARPASASASASAPASADELAGSLAAERNFAPSPAQVGRDRDRDRTAAARPPESAAHEPLAREPAAREPAPRPQRRTLTDVRATLGDCQRCKLASGRENIVFGVGDPRAALMFVGEAPGFHEDRRGEPFVGNAGELLDKMIAAMGWTRDTVYIANVLKCRPPNNRDPQPDEIAACQPFLAEQIDAVAPRILVTLGRPAAHLLLQTTAPMSALRGRFQEYRGVRVMPTFHPAFLLRRPERKRDTWNDLKLVIAELERLGVDSPRPSKS</sequence>
<reference evidence="14 15" key="1">
    <citation type="journal article" date="2010" name="Stand. Genomic Sci.">
        <title>Complete genome sequence of Haliangium ochraceum type strain (SMP-2).</title>
        <authorList>
            <consortium name="US DOE Joint Genome Institute (JGI-PGF)"/>
            <person name="Ivanova N."/>
            <person name="Daum C."/>
            <person name="Lang E."/>
            <person name="Abt B."/>
            <person name="Kopitz M."/>
            <person name="Saunders E."/>
            <person name="Lapidus A."/>
            <person name="Lucas S."/>
            <person name="Glavina Del Rio T."/>
            <person name="Nolan M."/>
            <person name="Tice H."/>
            <person name="Copeland A."/>
            <person name="Cheng J.F."/>
            <person name="Chen F."/>
            <person name="Bruce D."/>
            <person name="Goodwin L."/>
            <person name="Pitluck S."/>
            <person name="Mavromatis K."/>
            <person name="Pati A."/>
            <person name="Mikhailova N."/>
            <person name="Chen A."/>
            <person name="Palaniappan K."/>
            <person name="Land M."/>
            <person name="Hauser L."/>
            <person name="Chang Y.J."/>
            <person name="Jeffries C.D."/>
            <person name="Detter J.C."/>
            <person name="Brettin T."/>
            <person name="Rohde M."/>
            <person name="Goker M."/>
            <person name="Bristow J."/>
            <person name="Markowitz V."/>
            <person name="Eisen J.A."/>
            <person name="Hugenholtz P."/>
            <person name="Kyrpides N.C."/>
            <person name="Klenk H.P."/>
        </authorList>
    </citation>
    <scope>NUCLEOTIDE SEQUENCE [LARGE SCALE GENOMIC DNA]</scope>
    <source>
        <strain evidence="15">DSM 14365 / CIP 107738 / JCM 11303 / AJ 13395 / SMP-2</strain>
    </source>
</reference>
<evidence type="ECO:0000256" key="9">
    <source>
        <dbReference type="ARBA" id="ARBA00023004"/>
    </source>
</evidence>
<feature type="compositionally biased region" description="Basic and acidic residues" evidence="12">
    <location>
        <begin position="151"/>
        <end position="160"/>
    </location>
</feature>
<dbReference type="STRING" id="502025.Hoch_5015"/>
<dbReference type="InterPro" id="IPR005273">
    <property type="entry name" value="Ura-DNA_glyco_family4"/>
</dbReference>
<comment type="catalytic activity">
    <reaction evidence="1">
        <text>Hydrolyzes single-stranded DNA or mismatched double-stranded DNA and polynucleotides, releasing free uracil.</text>
        <dbReference type="EC" id="3.2.2.27"/>
    </reaction>
</comment>
<evidence type="ECO:0000256" key="3">
    <source>
        <dbReference type="ARBA" id="ARBA00012030"/>
    </source>
</evidence>
<dbReference type="SMART" id="SM00986">
    <property type="entry name" value="UDG"/>
    <property type="match status" value="1"/>
</dbReference>
<keyword evidence="7" id="KW-0227">DNA damage</keyword>
<evidence type="ECO:0000256" key="10">
    <source>
        <dbReference type="ARBA" id="ARBA00023014"/>
    </source>
</evidence>
<dbReference type="EMBL" id="CP001804">
    <property type="protein sequence ID" value="ACY17504.1"/>
    <property type="molecule type" value="Genomic_DNA"/>
</dbReference>
<dbReference type="InterPro" id="IPR051536">
    <property type="entry name" value="UDG_Type-4/5"/>
</dbReference>
<feature type="region of interest" description="Disordered" evidence="12">
    <location>
        <begin position="139"/>
        <end position="191"/>
    </location>
</feature>
<dbReference type="SUPFAM" id="SSF52141">
    <property type="entry name" value="Uracil-DNA glycosylase-like"/>
    <property type="match status" value="1"/>
</dbReference>
<keyword evidence="8" id="KW-0378">Hydrolase</keyword>
<evidence type="ECO:0000313" key="15">
    <source>
        <dbReference type="Proteomes" id="UP000001880"/>
    </source>
</evidence>
<dbReference type="AlphaFoldDB" id="D0LVE3"/>
<protein>
    <recommendedName>
        <fullName evidence="4">Type-4 uracil-DNA glycosylase</fullName>
        <ecNumber evidence="3">3.2.2.27</ecNumber>
    </recommendedName>
</protein>
<evidence type="ECO:0000256" key="12">
    <source>
        <dbReference type="SAM" id="MobiDB-lite"/>
    </source>
</evidence>
<dbReference type="Gene3D" id="3.40.470.10">
    <property type="entry name" value="Uracil-DNA glycosylase-like domain"/>
    <property type="match status" value="1"/>
</dbReference>
<dbReference type="KEGG" id="hoh:Hoch_5015"/>
<evidence type="ECO:0000256" key="5">
    <source>
        <dbReference type="ARBA" id="ARBA00022485"/>
    </source>
</evidence>
<dbReference type="GO" id="GO:0006281">
    <property type="term" value="P:DNA repair"/>
    <property type="evidence" value="ECO:0007669"/>
    <property type="project" value="UniProtKB-KW"/>
</dbReference>
<evidence type="ECO:0000259" key="13">
    <source>
        <dbReference type="SMART" id="SM00986"/>
    </source>
</evidence>
<keyword evidence="11" id="KW-0234">DNA repair</keyword>
<dbReference type="PANTHER" id="PTHR33693:SF1">
    <property type="entry name" value="TYPE-4 URACIL-DNA GLYCOSYLASE"/>
    <property type="match status" value="1"/>
</dbReference>
<dbReference type="GO" id="GO:0051539">
    <property type="term" value="F:4 iron, 4 sulfur cluster binding"/>
    <property type="evidence" value="ECO:0007669"/>
    <property type="project" value="UniProtKB-KW"/>
</dbReference>
<dbReference type="GO" id="GO:0046872">
    <property type="term" value="F:metal ion binding"/>
    <property type="evidence" value="ECO:0007669"/>
    <property type="project" value="UniProtKB-KW"/>
</dbReference>
<dbReference type="eggNOG" id="COG1573">
    <property type="taxonomic scope" value="Bacteria"/>
</dbReference>
<evidence type="ECO:0000256" key="11">
    <source>
        <dbReference type="ARBA" id="ARBA00023204"/>
    </source>
</evidence>
<dbReference type="InterPro" id="IPR036895">
    <property type="entry name" value="Uracil-DNA_glycosylase-like_sf"/>
</dbReference>
<evidence type="ECO:0000256" key="8">
    <source>
        <dbReference type="ARBA" id="ARBA00022801"/>
    </source>
</evidence>
<gene>
    <name evidence="14" type="ordered locus">Hoch_5015</name>
</gene>
<dbReference type="NCBIfam" id="TIGR00758">
    <property type="entry name" value="UDG_fam4"/>
    <property type="match status" value="1"/>
</dbReference>
<proteinExistence type="inferred from homology"/>
<dbReference type="SMART" id="SM00987">
    <property type="entry name" value="UreE_C"/>
    <property type="match status" value="1"/>
</dbReference>
<accession>D0LVE3</accession>
<evidence type="ECO:0000313" key="14">
    <source>
        <dbReference type="EMBL" id="ACY17504.1"/>
    </source>
</evidence>
<keyword evidence="9" id="KW-0408">Iron</keyword>
<evidence type="ECO:0000256" key="6">
    <source>
        <dbReference type="ARBA" id="ARBA00022723"/>
    </source>
</evidence>
<dbReference type="GO" id="GO:0004844">
    <property type="term" value="F:uracil DNA N-glycosylase activity"/>
    <property type="evidence" value="ECO:0007669"/>
    <property type="project" value="UniProtKB-EC"/>
</dbReference>
<keyword evidence="5" id="KW-0004">4Fe-4S</keyword>
<evidence type="ECO:0000256" key="7">
    <source>
        <dbReference type="ARBA" id="ARBA00022763"/>
    </source>
</evidence>
<evidence type="ECO:0000256" key="4">
    <source>
        <dbReference type="ARBA" id="ARBA00019403"/>
    </source>
</evidence>
<dbReference type="Pfam" id="PF03167">
    <property type="entry name" value="UDG"/>
    <property type="match status" value="1"/>
</dbReference>
<dbReference type="EC" id="3.2.2.27" evidence="3"/>
<feature type="domain" description="Uracil-DNA glycosylase-like" evidence="13">
    <location>
        <begin position="215"/>
        <end position="361"/>
    </location>
</feature>
<dbReference type="Proteomes" id="UP000001880">
    <property type="component" value="Chromosome"/>
</dbReference>